<dbReference type="AlphaFoldDB" id="A0A941CR24"/>
<dbReference type="Pfam" id="PF00403">
    <property type="entry name" value="HMA"/>
    <property type="match status" value="2"/>
</dbReference>
<dbReference type="PRINTS" id="PR00941">
    <property type="entry name" value="CDATPASE"/>
</dbReference>
<dbReference type="InterPro" id="IPR008250">
    <property type="entry name" value="ATPase_P-typ_transduc_dom_A_sf"/>
</dbReference>
<dbReference type="InterPro" id="IPR023214">
    <property type="entry name" value="HAD_sf"/>
</dbReference>
<dbReference type="Gene3D" id="2.70.150.10">
    <property type="entry name" value="Calcium-transporting ATPase, cytoplasmic transduction domain A"/>
    <property type="match status" value="1"/>
</dbReference>
<keyword evidence="5 13" id="KW-0479">Metal-binding</keyword>
<dbReference type="GO" id="GO:0005524">
    <property type="term" value="F:ATP binding"/>
    <property type="evidence" value="ECO:0007669"/>
    <property type="project" value="UniProtKB-UniRule"/>
</dbReference>
<dbReference type="NCBIfam" id="TIGR01494">
    <property type="entry name" value="ATPase_P-type"/>
    <property type="match status" value="1"/>
</dbReference>
<evidence type="ECO:0000256" key="9">
    <source>
        <dbReference type="ARBA" id="ARBA00022989"/>
    </source>
</evidence>
<keyword evidence="7 13" id="KW-0067">ATP-binding</keyword>
<keyword evidence="13" id="KW-1003">Cell membrane</keyword>
<evidence type="ECO:0000313" key="15">
    <source>
        <dbReference type="EMBL" id="MBR0576064.1"/>
    </source>
</evidence>
<dbReference type="PROSITE" id="PS50846">
    <property type="entry name" value="HMA_2"/>
    <property type="match status" value="2"/>
</dbReference>
<dbReference type="EC" id="7.2.2.21" evidence="11"/>
<evidence type="ECO:0000256" key="4">
    <source>
        <dbReference type="ARBA" id="ARBA00022692"/>
    </source>
</evidence>
<feature type="transmembrane region" description="Helical" evidence="13">
    <location>
        <begin position="200"/>
        <end position="216"/>
    </location>
</feature>
<evidence type="ECO:0000256" key="8">
    <source>
        <dbReference type="ARBA" id="ARBA00022967"/>
    </source>
</evidence>
<dbReference type="InterPro" id="IPR027256">
    <property type="entry name" value="P-typ_ATPase_IB"/>
</dbReference>
<dbReference type="GO" id="GO:0016887">
    <property type="term" value="F:ATP hydrolysis activity"/>
    <property type="evidence" value="ECO:0007669"/>
    <property type="project" value="InterPro"/>
</dbReference>
<comment type="similarity">
    <text evidence="2 13">Belongs to the cation transport ATPase (P-type) (TC 3.A.3) family. Type IB subfamily.</text>
</comment>
<dbReference type="PRINTS" id="PR00119">
    <property type="entry name" value="CATATPASE"/>
</dbReference>
<dbReference type="PANTHER" id="PTHR48085">
    <property type="entry name" value="CADMIUM/ZINC-TRANSPORTING ATPASE HMA2-RELATED"/>
    <property type="match status" value="1"/>
</dbReference>
<sequence length="785" mass="85009">MEGQEKRELLLEGLSCAQCSAKIEAETNALEGVTARMNFATQTLQLEYPRAKNGEDVVEKVRKIALAHEPDLLIREKSPRQETTETFILEGLGCANCAMKMEDRIGRLSGIGSVSIDFATRKMKVTPSAGTLSRQTLEEMQGIITDLEPETKILSEESSLDERRQPEKDHSVRKDVLLILLSGFILLGASYVPMNETLKLGLFLLSYLLVGGEILLRAGRNLVRGQVFDENFLMSVATMGAFLVGEYPEGVAVMLFYQVGELFQHLAVERSRKSIGDLMDIRPDYANLLQGEEVRRVLPQEVRPGDLLMVKPGERIPLDGVILSGTSSADTSALTGESLPRDLAVGDEVLSGFINLQGVLRMKVEKPYGESTVTKILELVENAAGRKAPTENFITKFARYYTPAVVLSALAIAFLPPLLFPGAELSDWGYRALVFLVISCPCALVVSIPLSFFGGIGGASRQGILVKGSNYLEALAHLDQVVFDKTGTLTHGKFQVTQVVPAPHFSAEELLRIAAHVESQSNHPIAMSILKAYGQDVDPSKITAYEEIAGYGIRATLEEGEVLAGNHRFMVKESINMDDAKVLGTVVHLSVNGQYAGHLVIADEVKKDSAEAITQLKALGIRKTVMLTGDRRSVGEKVGELLGLDEIHTELLPGDKVMALEKLMEKSTADTPVAFVGDGINDAPVLARSHVGIAMGGLGSDAAIEAADVVIMSDEPLKVATAVKIARRTRRIVWQNIAFALGVKGLFLLLGALGFATMWEAVFADVGVTVLAVLNAMRAMNTKGL</sequence>
<evidence type="ECO:0000256" key="13">
    <source>
        <dbReference type="RuleBase" id="RU362081"/>
    </source>
</evidence>
<reference evidence="15" key="1">
    <citation type="submission" date="2021-04" db="EMBL/GenBank/DDBJ databases">
        <title>Proteiniclasticum sedimins sp. nov., an obligate anaerobic bacterium isolated from anaerobic sludge.</title>
        <authorList>
            <person name="Liu J."/>
        </authorList>
    </citation>
    <scope>NUCLEOTIDE SEQUENCE</scope>
    <source>
        <strain evidence="15">BAD-10</strain>
    </source>
</reference>
<dbReference type="InterPro" id="IPR023299">
    <property type="entry name" value="ATPase_P-typ_cyto_dom_N"/>
</dbReference>
<feature type="transmembrane region" description="Helical" evidence="13">
    <location>
        <begin position="432"/>
        <end position="453"/>
    </location>
</feature>
<dbReference type="InterPro" id="IPR018303">
    <property type="entry name" value="ATPase_P-typ_P_site"/>
</dbReference>
<dbReference type="Proteomes" id="UP000675379">
    <property type="component" value="Unassembled WGS sequence"/>
</dbReference>
<dbReference type="SUPFAM" id="SSF55008">
    <property type="entry name" value="HMA, heavy metal-associated domain"/>
    <property type="match status" value="2"/>
</dbReference>
<dbReference type="InterPro" id="IPR023298">
    <property type="entry name" value="ATPase_P-typ_TM_dom_sf"/>
</dbReference>
<evidence type="ECO:0000259" key="14">
    <source>
        <dbReference type="PROSITE" id="PS50846"/>
    </source>
</evidence>
<dbReference type="EMBL" id="JAGSCS010000007">
    <property type="protein sequence ID" value="MBR0576064.1"/>
    <property type="molecule type" value="Genomic_DNA"/>
</dbReference>
<dbReference type="PANTHER" id="PTHR48085:SF5">
    <property type="entry name" value="CADMIUM_ZINC-TRANSPORTING ATPASE HMA4-RELATED"/>
    <property type="match status" value="1"/>
</dbReference>
<name>A0A941CR24_9CLOT</name>
<dbReference type="CDD" id="cd07548">
    <property type="entry name" value="P-type_ATPase-Cd_Zn_Co_like"/>
    <property type="match status" value="1"/>
</dbReference>
<dbReference type="RefSeq" id="WP_211800825.1">
    <property type="nucleotide sequence ID" value="NZ_JAGSCS010000007.1"/>
</dbReference>
<dbReference type="SUPFAM" id="SSF81653">
    <property type="entry name" value="Calcium ATPase, transduction domain A"/>
    <property type="match status" value="1"/>
</dbReference>
<dbReference type="PROSITE" id="PS00154">
    <property type="entry name" value="ATPASE_E1_E2"/>
    <property type="match status" value="1"/>
</dbReference>
<evidence type="ECO:0000256" key="2">
    <source>
        <dbReference type="ARBA" id="ARBA00006024"/>
    </source>
</evidence>
<dbReference type="InterPro" id="IPR036412">
    <property type="entry name" value="HAD-like_sf"/>
</dbReference>
<proteinExistence type="inferred from homology"/>
<dbReference type="InterPro" id="IPR001757">
    <property type="entry name" value="P_typ_ATPase"/>
</dbReference>
<dbReference type="GO" id="GO:0008551">
    <property type="term" value="F:P-type cadmium transporter activity"/>
    <property type="evidence" value="ECO:0007669"/>
    <property type="project" value="UniProtKB-EC"/>
</dbReference>
<dbReference type="GO" id="GO:0046872">
    <property type="term" value="F:metal ion binding"/>
    <property type="evidence" value="ECO:0007669"/>
    <property type="project" value="UniProtKB-KW"/>
</dbReference>
<dbReference type="SFLD" id="SFLDG00002">
    <property type="entry name" value="C1.7:_P-type_atpase_like"/>
    <property type="match status" value="1"/>
</dbReference>
<dbReference type="InterPro" id="IPR036163">
    <property type="entry name" value="HMA_dom_sf"/>
</dbReference>
<dbReference type="SFLD" id="SFLDF00027">
    <property type="entry name" value="p-type_atpase"/>
    <property type="match status" value="1"/>
</dbReference>
<keyword evidence="9 13" id="KW-1133">Transmembrane helix</keyword>
<protein>
    <recommendedName>
        <fullName evidence="11">Cd(2+)-exporting ATPase</fullName>
        <ecNumber evidence="11">7.2.2.21</ecNumber>
    </recommendedName>
</protein>
<dbReference type="NCBIfam" id="TIGR01512">
    <property type="entry name" value="ATPase-IB2_Cd"/>
    <property type="match status" value="1"/>
</dbReference>
<dbReference type="Pfam" id="PF00122">
    <property type="entry name" value="E1-E2_ATPase"/>
    <property type="match status" value="1"/>
</dbReference>
<dbReference type="Gene3D" id="3.40.1110.10">
    <property type="entry name" value="Calcium-transporting ATPase, cytoplasmic domain N"/>
    <property type="match status" value="1"/>
</dbReference>
<keyword evidence="6 13" id="KW-0547">Nucleotide-binding</keyword>
<dbReference type="SUPFAM" id="SSF81665">
    <property type="entry name" value="Calcium ATPase, transmembrane domain M"/>
    <property type="match status" value="1"/>
</dbReference>
<keyword evidence="16" id="KW-1185">Reference proteome</keyword>
<evidence type="ECO:0000256" key="11">
    <source>
        <dbReference type="ARBA" id="ARBA00039103"/>
    </source>
</evidence>
<feature type="domain" description="HMA" evidence="14">
    <location>
        <begin position="83"/>
        <end position="152"/>
    </location>
</feature>
<feature type="transmembrane region" description="Helical" evidence="13">
    <location>
        <begin position="176"/>
        <end position="194"/>
    </location>
</feature>
<gene>
    <name evidence="15" type="primary">cadA</name>
    <name evidence="15" type="ORF">KCG48_06880</name>
</gene>
<organism evidence="15 16">
    <name type="scientific">Proteiniclasticum sediminis</name>
    <dbReference type="NCBI Taxonomy" id="2804028"/>
    <lineage>
        <taxon>Bacteria</taxon>
        <taxon>Bacillati</taxon>
        <taxon>Bacillota</taxon>
        <taxon>Clostridia</taxon>
        <taxon>Eubacteriales</taxon>
        <taxon>Clostridiaceae</taxon>
        <taxon>Proteiniclasticum</taxon>
    </lineage>
</organism>
<dbReference type="InterPro" id="IPR051014">
    <property type="entry name" value="Cation_Transport_ATPase_IB"/>
</dbReference>
<dbReference type="SFLD" id="SFLDS00003">
    <property type="entry name" value="Haloacid_Dehalogenase"/>
    <property type="match status" value="1"/>
</dbReference>
<feature type="domain" description="HMA" evidence="14">
    <location>
        <begin position="5"/>
        <end position="69"/>
    </location>
</feature>
<keyword evidence="3" id="KW-0104">Cadmium</keyword>
<comment type="catalytic activity">
    <reaction evidence="12">
        <text>Cd(2+)(in) + ATP + H2O = Cd(2+)(out) + ADP + phosphate + H(+)</text>
        <dbReference type="Rhea" id="RHEA:12132"/>
        <dbReference type="ChEBI" id="CHEBI:15377"/>
        <dbReference type="ChEBI" id="CHEBI:15378"/>
        <dbReference type="ChEBI" id="CHEBI:30616"/>
        <dbReference type="ChEBI" id="CHEBI:43474"/>
        <dbReference type="ChEBI" id="CHEBI:48775"/>
        <dbReference type="ChEBI" id="CHEBI:456216"/>
        <dbReference type="EC" id="7.2.2.21"/>
    </reaction>
</comment>
<accession>A0A941CR24</accession>
<evidence type="ECO:0000256" key="7">
    <source>
        <dbReference type="ARBA" id="ARBA00022840"/>
    </source>
</evidence>
<dbReference type="InterPro" id="IPR044492">
    <property type="entry name" value="P_typ_ATPase_HD_dom"/>
</dbReference>
<evidence type="ECO:0000256" key="6">
    <source>
        <dbReference type="ARBA" id="ARBA00022741"/>
    </source>
</evidence>
<dbReference type="Pfam" id="PF00702">
    <property type="entry name" value="Hydrolase"/>
    <property type="match status" value="1"/>
</dbReference>
<feature type="transmembrane region" description="Helical" evidence="13">
    <location>
        <begin position="737"/>
        <end position="756"/>
    </location>
</feature>
<dbReference type="InterPro" id="IPR059000">
    <property type="entry name" value="ATPase_P-type_domA"/>
</dbReference>
<keyword evidence="10 13" id="KW-0472">Membrane</keyword>
<evidence type="ECO:0000256" key="10">
    <source>
        <dbReference type="ARBA" id="ARBA00023136"/>
    </source>
</evidence>
<evidence type="ECO:0000256" key="5">
    <source>
        <dbReference type="ARBA" id="ARBA00022723"/>
    </source>
</evidence>
<comment type="subcellular location">
    <subcellularLocation>
        <location evidence="13">Cell membrane</location>
    </subcellularLocation>
    <subcellularLocation>
        <location evidence="1">Membrane</location>
        <topology evidence="1">Multi-pass membrane protein</topology>
    </subcellularLocation>
</comment>
<dbReference type="SUPFAM" id="SSF56784">
    <property type="entry name" value="HAD-like"/>
    <property type="match status" value="1"/>
</dbReference>
<comment type="caution">
    <text evidence="15">The sequence shown here is derived from an EMBL/GenBank/DDBJ whole genome shotgun (WGS) entry which is preliminary data.</text>
</comment>
<dbReference type="CDD" id="cd00371">
    <property type="entry name" value="HMA"/>
    <property type="match status" value="1"/>
</dbReference>
<dbReference type="GO" id="GO:0005886">
    <property type="term" value="C:plasma membrane"/>
    <property type="evidence" value="ECO:0007669"/>
    <property type="project" value="UniProtKB-SubCell"/>
</dbReference>
<keyword evidence="8" id="KW-1278">Translocase</keyword>
<dbReference type="InterPro" id="IPR006121">
    <property type="entry name" value="HMA_dom"/>
</dbReference>
<evidence type="ECO:0000256" key="1">
    <source>
        <dbReference type="ARBA" id="ARBA00004141"/>
    </source>
</evidence>
<evidence type="ECO:0000256" key="3">
    <source>
        <dbReference type="ARBA" id="ARBA00022539"/>
    </source>
</evidence>
<dbReference type="Gene3D" id="3.40.50.1000">
    <property type="entry name" value="HAD superfamily/HAD-like"/>
    <property type="match status" value="1"/>
</dbReference>
<evidence type="ECO:0000313" key="16">
    <source>
        <dbReference type="Proteomes" id="UP000675379"/>
    </source>
</evidence>
<feature type="transmembrane region" description="Helical" evidence="13">
    <location>
        <begin position="400"/>
        <end position="420"/>
    </location>
</feature>
<dbReference type="Gene3D" id="3.30.70.100">
    <property type="match status" value="2"/>
</dbReference>
<keyword evidence="4 13" id="KW-0812">Transmembrane</keyword>
<evidence type="ECO:0000256" key="12">
    <source>
        <dbReference type="ARBA" id="ARBA00049338"/>
    </source>
</evidence>
<dbReference type="NCBIfam" id="TIGR01525">
    <property type="entry name" value="ATPase-IB_hvy"/>
    <property type="match status" value="1"/>
</dbReference>